<dbReference type="SMART" id="SM00199">
    <property type="entry name" value="SCY"/>
    <property type="match status" value="1"/>
</dbReference>
<dbReference type="Proteomes" id="UP001239994">
    <property type="component" value="Unassembled WGS sequence"/>
</dbReference>
<evidence type="ECO:0000256" key="2">
    <source>
        <dbReference type="ARBA" id="ARBA00010665"/>
    </source>
</evidence>
<keyword evidence="7" id="KW-1015">Disulfide bond</keyword>
<comment type="function">
    <text evidence="8">Ligand for cxcr3.2. Chemotactic for macrophages.</text>
</comment>
<feature type="chain" id="PRO_5042237987" description="Chemokine interleukin-8-like domain-containing protein" evidence="9">
    <location>
        <begin position="36"/>
        <end position="109"/>
    </location>
</feature>
<dbReference type="InterPro" id="IPR039809">
    <property type="entry name" value="Chemokine_b/g/d"/>
</dbReference>
<keyword evidence="12" id="KW-1185">Reference proteome</keyword>
<keyword evidence="3" id="KW-0145">Chemotaxis</keyword>
<accession>A0AAD9DT97</accession>
<dbReference type="PANTHER" id="PTHR12015">
    <property type="entry name" value="SMALL INDUCIBLE CYTOKINE A"/>
    <property type="match status" value="1"/>
</dbReference>
<dbReference type="FunFam" id="2.40.50.40:FF:000004">
    <property type="entry name" value="C-X-C motif chemokine"/>
    <property type="match status" value="1"/>
</dbReference>
<comment type="caution">
    <text evidence="11">The sequence shown here is derived from an EMBL/GenBank/DDBJ whole genome shotgun (WGS) entry which is preliminary data.</text>
</comment>
<proteinExistence type="inferred from homology"/>
<evidence type="ECO:0000256" key="6">
    <source>
        <dbReference type="ARBA" id="ARBA00022729"/>
    </source>
</evidence>
<comment type="similarity">
    <text evidence="2">Belongs to the intercrine alpha (chemokine CxC) family.</text>
</comment>
<evidence type="ECO:0000256" key="7">
    <source>
        <dbReference type="ARBA" id="ARBA00023157"/>
    </source>
</evidence>
<evidence type="ECO:0000256" key="3">
    <source>
        <dbReference type="ARBA" id="ARBA00022500"/>
    </source>
</evidence>
<evidence type="ECO:0000256" key="4">
    <source>
        <dbReference type="ARBA" id="ARBA00022514"/>
    </source>
</evidence>
<evidence type="ECO:0000256" key="5">
    <source>
        <dbReference type="ARBA" id="ARBA00022525"/>
    </source>
</evidence>
<comment type="subcellular location">
    <subcellularLocation>
        <location evidence="1">Secreted</location>
    </subcellularLocation>
</comment>
<keyword evidence="4" id="KW-0202">Cytokine</keyword>
<organism evidence="11 12">
    <name type="scientific">Electrophorus voltai</name>
    <dbReference type="NCBI Taxonomy" id="2609070"/>
    <lineage>
        <taxon>Eukaryota</taxon>
        <taxon>Metazoa</taxon>
        <taxon>Chordata</taxon>
        <taxon>Craniata</taxon>
        <taxon>Vertebrata</taxon>
        <taxon>Euteleostomi</taxon>
        <taxon>Actinopterygii</taxon>
        <taxon>Neopterygii</taxon>
        <taxon>Teleostei</taxon>
        <taxon>Ostariophysi</taxon>
        <taxon>Gymnotiformes</taxon>
        <taxon>Gymnotoidei</taxon>
        <taxon>Gymnotidae</taxon>
        <taxon>Electrophorus</taxon>
    </lineage>
</organism>
<sequence>MQRQLYTEQISKPKNRMKTIATFILICLLVADIKGQARHTRGRCLCGDSGLKVIRVNRVEKVEILSPSPSCDKQEIIVTLKDTMEQKCLNPESGFVQNLIKKMQKRSQQ</sequence>
<dbReference type="InterPro" id="IPR033899">
    <property type="entry name" value="CXC_Chemokine_domain"/>
</dbReference>
<evidence type="ECO:0000256" key="1">
    <source>
        <dbReference type="ARBA" id="ARBA00004613"/>
    </source>
</evidence>
<dbReference type="EMBL" id="JAROKS010000019">
    <property type="protein sequence ID" value="KAK1792378.1"/>
    <property type="molecule type" value="Genomic_DNA"/>
</dbReference>
<dbReference type="CDD" id="cd00273">
    <property type="entry name" value="Chemokine_CXC"/>
    <property type="match status" value="1"/>
</dbReference>
<dbReference type="Gene3D" id="2.40.50.40">
    <property type="match status" value="1"/>
</dbReference>
<dbReference type="GO" id="GO:0006952">
    <property type="term" value="P:defense response"/>
    <property type="evidence" value="ECO:0007669"/>
    <property type="project" value="InterPro"/>
</dbReference>
<dbReference type="SUPFAM" id="SSF54117">
    <property type="entry name" value="Interleukin 8-like chemokines"/>
    <property type="match status" value="1"/>
</dbReference>
<dbReference type="GO" id="GO:0005615">
    <property type="term" value="C:extracellular space"/>
    <property type="evidence" value="ECO:0007669"/>
    <property type="project" value="UniProtKB-KW"/>
</dbReference>
<feature type="domain" description="Chemokine interleukin-8-like" evidence="10">
    <location>
        <begin position="41"/>
        <end position="103"/>
    </location>
</feature>
<evidence type="ECO:0000256" key="8">
    <source>
        <dbReference type="ARBA" id="ARBA00054901"/>
    </source>
</evidence>
<name>A0AAD9DT97_9TELE</name>
<dbReference type="Pfam" id="PF00048">
    <property type="entry name" value="IL8"/>
    <property type="match status" value="1"/>
</dbReference>
<dbReference type="GO" id="GO:0042056">
    <property type="term" value="F:chemoattractant activity"/>
    <property type="evidence" value="ECO:0007669"/>
    <property type="project" value="UniProtKB-ARBA"/>
</dbReference>
<feature type="signal peptide" evidence="9">
    <location>
        <begin position="1"/>
        <end position="35"/>
    </location>
</feature>
<protein>
    <recommendedName>
        <fullName evidence="10">Chemokine interleukin-8-like domain-containing protein</fullName>
    </recommendedName>
</protein>
<dbReference type="GO" id="GO:0006955">
    <property type="term" value="P:immune response"/>
    <property type="evidence" value="ECO:0007669"/>
    <property type="project" value="InterPro"/>
</dbReference>
<dbReference type="PRINTS" id="PR00436">
    <property type="entry name" value="INTERLEUKIN8"/>
</dbReference>
<dbReference type="PRINTS" id="PR00437">
    <property type="entry name" value="SMALLCYTKCXC"/>
</dbReference>
<evidence type="ECO:0000313" key="11">
    <source>
        <dbReference type="EMBL" id="KAK1792378.1"/>
    </source>
</evidence>
<keyword evidence="5" id="KW-0964">Secreted</keyword>
<gene>
    <name evidence="11" type="ORF">P4O66_012337</name>
</gene>
<evidence type="ECO:0000313" key="12">
    <source>
        <dbReference type="Proteomes" id="UP001239994"/>
    </source>
</evidence>
<dbReference type="InterPro" id="IPR036048">
    <property type="entry name" value="Interleukin_8-like_sf"/>
</dbReference>
<evidence type="ECO:0000256" key="9">
    <source>
        <dbReference type="SAM" id="SignalP"/>
    </source>
</evidence>
<dbReference type="AlphaFoldDB" id="A0AAD9DT97"/>
<dbReference type="GO" id="GO:0008009">
    <property type="term" value="F:chemokine activity"/>
    <property type="evidence" value="ECO:0007669"/>
    <property type="project" value="InterPro"/>
</dbReference>
<evidence type="ECO:0000259" key="10">
    <source>
        <dbReference type="SMART" id="SM00199"/>
    </source>
</evidence>
<keyword evidence="6 9" id="KW-0732">Signal</keyword>
<dbReference type="InterPro" id="IPR001089">
    <property type="entry name" value="Chemokine_CXC"/>
</dbReference>
<dbReference type="InterPro" id="IPR001811">
    <property type="entry name" value="Chemokine_IL8-like_dom"/>
</dbReference>
<reference evidence="11" key="1">
    <citation type="submission" date="2023-03" db="EMBL/GenBank/DDBJ databases">
        <title>Electrophorus voltai genome.</title>
        <authorList>
            <person name="Bian C."/>
        </authorList>
    </citation>
    <scope>NUCLEOTIDE SEQUENCE</scope>
    <source>
        <strain evidence="11">CB-2022</strain>
        <tissue evidence="11">Muscle</tissue>
    </source>
</reference>
<dbReference type="PANTHER" id="PTHR12015:SF191">
    <property type="entry name" value="C-X-C MOTIF CHEMOKINE 11"/>
    <property type="match status" value="1"/>
</dbReference>